<dbReference type="InterPro" id="IPR010285">
    <property type="entry name" value="DNA_helicase_pif1-like_DEAD"/>
</dbReference>
<gene>
    <name evidence="4" type="ORF">C8F04DRAFT_22854</name>
</gene>
<keyword evidence="5" id="KW-1185">Reference proteome</keyword>
<dbReference type="PANTHER" id="PTHR47642">
    <property type="entry name" value="ATP-DEPENDENT DNA HELICASE"/>
    <property type="match status" value="1"/>
</dbReference>
<evidence type="ECO:0000256" key="1">
    <source>
        <dbReference type="RuleBase" id="RU363044"/>
    </source>
</evidence>
<dbReference type="SUPFAM" id="SSF52540">
    <property type="entry name" value="P-loop containing nucleoside triphosphate hydrolases"/>
    <property type="match status" value="1"/>
</dbReference>
<dbReference type="Gene3D" id="3.40.50.300">
    <property type="entry name" value="P-loop containing nucleotide triphosphate hydrolases"/>
    <property type="match status" value="1"/>
</dbReference>
<keyword evidence="1" id="KW-0067">ATP-binding</keyword>
<dbReference type="GO" id="GO:0016787">
    <property type="term" value="F:hydrolase activity"/>
    <property type="evidence" value="ECO:0007669"/>
    <property type="project" value="UniProtKB-KW"/>
</dbReference>
<accession>A0AAD6TJK1</accession>
<reference evidence="4" key="1">
    <citation type="submission" date="2023-03" db="EMBL/GenBank/DDBJ databases">
        <title>Massive genome expansion in bonnet fungi (Mycena s.s.) driven by repeated elements and novel gene families across ecological guilds.</title>
        <authorList>
            <consortium name="Lawrence Berkeley National Laboratory"/>
            <person name="Harder C.B."/>
            <person name="Miyauchi S."/>
            <person name="Viragh M."/>
            <person name="Kuo A."/>
            <person name="Thoen E."/>
            <person name="Andreopoulos B."/>
            <person name="Lu D."/>
            <person name="Skrede I."/>
            <person name="Drula E."/>
            <person name="Henrissat B."/>
            <person name="Morin E."/>
            <person name="Kohler A."/>
            <person name="Barry K."/>
            <person name="LaButti K."/>
            <person name="Morin E."/>
            <person name="Salamov A."/>
            <person name="Lipzen A."/>
            <person name="Mereny Z."/>
            <person name="Hegedus B."/>
            <person name="Baldrian P."/>
            <person name="Stursova M."/>
            <person name="Weitz H."/>
            <person name="Taylor A."/>
            <person name="Grigoriev I.V."/>
            <person name="Nagy L.G."/>
            <person name="Martin F."/>
            <person name="Kauserud H."/>
        </authorList>
    </citation>
    <scope>NUCLEOTIDE SEQUENCE</scope>
    <source>
        <strain evidence="4">CBHHK200</strain>
    </source>
</reference>
<proteinExistence type="inferred from homology"/>
<organism evidence="4 5">
    <name type="scientific">Mycena alexandri</name>
    <dbReference type="NCBI Taxonomy" id="1745969"/>
    <lineage>
        <taxon>Eukaryota</taxon>
        <taxon>Fungi</taxon>
        <taxon>Dikarya</taxon>
        <taxon>Basidiomycota</taxon>
        <taxon>Agaricomycotina</taxon>
        <taxon>Agaricomycetes</taxon>
        <taxon>Agaricomycetidae</taxon>
        <taxon>Agaricales</taxon>
        <taxon>Marasmiineae</taxon>
        <taxon>Mycenaceae</taxon>
        <taxon>Mycena</taxon>
    </lineage>
</organism>
<dbReference type="InterPro" id="IPR051055">
    <property type="entry name" value="PIF1_helicase"/>
</dbReference>
<dbReference type="EMBL" id="JARJCM010000001">
    <property type="protein sequence ID" value="KAJ7047809.1"/>
    <property type="molecule type" value="Genomic_DNA"/>
</dbReference>
<keyword evidence="1" id="KW-0233">DNA recombination</keyword>
<dbReference type="GO" id="GO:0005524">
    <property type="term" value="F:ATP binding"/>
    <property type="evidence" value="ECO:0007669"/>
    <property type="project" value="UniProtKB-KW"/>
</dbReference>
<keyword evidence="1" id="KW-0347">Helicase</keyword>
<dbReference type="GO" id="GO:0043139">
    <property type="term" value="F:5'-3' DNA helicase activity"/>
    <property type="evidence" value="ECO:0007669"/>
    <property type="project" value="UniProtKB-EC"/>
</dbReference>
<dbReference type="EC" id="5.6.2.3" evidence="1"/>
<dbReference type="PANTHER" id="PTHR47642:SF5">
    <property type="entry name" value="ATP-DEPENDENT DNA HELICASE"/>
    <property type="match status" value="1"/>
</dbReference>
<evidence type="ECO:0000313" key="4">
    <source>
        <dbReference type="EMBL" id="KAJ7047809.1"/>
    </source>
</evidence>
<evidence type="ECO:0000313" key="5">
    <source>
        <dbReference type="Proteomes" id="UP001218188"/>
    </source>
</evidence>
<keyword evidence="1" id="KW-0234">DNA repair</keyword>
<dbReference type="Pfam" id="PF05970">
    <property type="entry name" value="PIF1"/>
    <property type="match status" value="1"/>
</dbReference>
<comment type="caution">
    <text evidence="4">The sequence shown here is derived from an EMBL/GenBank/DDBJ whole genome shotgun (WGS) entry which is preliminary data.</text>
</comment>
<dbReference type="GO" id="GO:0000723">
    <property type="term" value="P:telomere maintenance"/>
    <property type="evidence" value="ECO:0007669"/>
    <property type="project" value="InterPro"/>
</dbReference>
<name>A0AAD6TJK1_9AGAR</name>
<dbReference type="GO" id="GO:0006281">
    <property type="term" value="P:DNA repair"/>
    <property type="evidence" value="ECO:0007669"/>
    <property type="project" value="UniProtKB-KW"/>
</dbReference>
<sequence length="121" mass="12788">MPATASKKRKSEGALPSKRPVKQPRRTIDSFFSPQVLAPASSTNDNDRKLVSLNAEQNAILRQVVDEGKNVFFTGSAGTGKSLLLRAIINALKRKYAKTPDAVSVTASTGMAASNIGGGFP</sequence>
<evidence type="ECO:0000259" key="3">
    <source>
        <dbReference type="Pfam" id="PF05970"/>
    </source>
</evidence>
<feature type="domain" description="DNA helicase Pif1-like DEAD-box helicase" evidence="3">
    <location>
        <begin position="53"/>
        <end position="119"/>
    </location>
</feature>
<keyword evidence="1" id="KW-0547">Nucleotide-binding</keyword>
<protein>
    <recommendedName>
        <fullName evidence="1">ATP-dependent DNA helicase</fullName>
        <ecNumber evidence="1">5.6.2.3</ecNumber>
    </recommendedName>
</protein>
<dbReference type="InterPro" id="IPR027417">
    <property type="entry name" value="P-loop_NTPase"/>
</dbReference>
<comment type="cofactor">
    <cofactor evidence="1">
        <name>Mg(2+)</name>
        <dbReference type="ChEBI" id="CHEBI:18420"/>
    </cofactor>
</comment>
<comment type="catalytic activity">
    <reaction evidence="1">
        <text>ATP + H2O = ADP + phosphate + H(+)</text>
        <dbReference type="Rhea" id="RHEA:13065"/>
        <dbReference type="ChEBI" id="CHEBI:15377"/>
        <dbReference type="ChEBI" id="CHEBI:15378"/>
        <dbReference type="ChEBI" id="CHEBI:30616"/>
        <dbReference type="ChEBI" id="CHEBI:43474"/>
        <dbReference type="ChEBI" id="CHEBI:456216"/>
        <dbReference type="EC" id="5.6.2.3"/>
    </reaction>
</comment>
<feature type="region of interest" description="Disordered" evidence="2">
    <location>
        <begin position="1"/>
        <end position="33"/>
    </location>
</feature>
<keyword evidence="1" id="KW-0378">Hydrolase</keyword>
<comment type="similarity">
    <text evidence="1">Belongs to the helicase family.</text>
</comment>
<dbReference type="GO" id="GO:0006310">
    <property type="term" value="P:DNA recombination"/>
    <property type="evidence" value="ECO:0007669"/>
    <property type="project" value="UniProtKB-KW"/>
</dbReference>
<feature type="compositionally biased region" description="Basic residues" evidence="2">
    <location>
        <begin position="1"/>
        <end position="10"/>
    </location>
</feature>
<keyword evidence="1" id="KW-0227">DNA damage</keyword>
<dbReference type="Proteomes" id="UP001218188">
    <property type="component" value="Unassembled WGS sequence"/>
</dbReference>
<evidence type="ECO:0000256" key="2">
    <source>
        <dbReference type="SAM" id="MobiDB-lite"/>
    </source>
</evidence>
<dbReference type="AlphaFoldDB" id="A0AAD6TJK1"/>